<name>A0A9D2S795_9FIRM</name>
<dbReference type="Proteomes" id="UP000824211">
    <property type="component" value="Unassembled WGS sequence"/>
</dbReference>
<proteinExistence type="predicted"/>
<evidence type="ECO:0000313" key="2">
    <source>
        <dbReference type="Proteomes" id="UP000824211"/>
    </source>
</evidence>
<comment type="caution">
    <text evidence="1">The sequence shown here is derived from an EMBL/GenBank/DDBJ whole genome shotgun (WGS) entry which is preliminary data.</text>
</comment>
<dbReference type="InterPro" id="IPR014825">
    <property type="entry name" value="DNA_alkylation"/>
</dbReference>
<dbReference type="SUPFAM" id="SSF48371">
    <property type="entry name" value="ARM repeat"/>
    <property type="match status" value="1"/>
</dbReference>
<dbReference type="AlphaFoldDB" id="A0A9D2S795"/>
<dbReference type="InterPro" id="IPR016024">
    <property type="entry name" value="ARM-type_fold"/>
</dbReference>
<dbReference type="EMBL" id="DWXX01000057">
    <property type="protein sequence ID" value="HJB58679.1"/>
    <property type="molecule type" value="Genomic_DNA"/>
</dbReference>
<gene>
    <name evidence="1" type="ORF">H9771_03295</name>
</gene>
<dbReference type="Gene3D" id="1.25.10.90">
    <property type="match status" value="1"/>
</dbReference>
<accession>A0A9D2S795</accession>
<dbReference type="Pfam" id="PF08713">
    <property type="entry name" value="DNA_alkylation"/>
    <property type="match status" value="1"/>
</dbReference>
<dbReference type="CDD" id="cd06561">
    <property type="entry name" value="AlkD_like"/>
    <property type="match status" value="1"/>
</dbReference>
<protein>
    <submittedName>
        <fullName evidence="1">DNA alkylation repair protein</fullName>
    </submittedName>
</protein>
<reference evidence="1" key="1">
    <citation type="journal article" date="2021" name="PeerJ">
        <title>Extensive microbial diversity within the chicken gut microbiome revealed by metagenomics and culture.</title>
        <authorList>
            <person name="Gilroy R."/>
            <person name="Ravi A."/>
            <person name="Getino M."/>
            <person name="Pursley I."/>
            <person name="Horton D.L."/>
            <person name="Alikhan N.F."/>
            <person name="Baker D."/>
            <person name="Gharbi K."/>
            <person name="Hall N."/>
            <person name="Watson M."/>
            <person name="Adriaenssens E.M."/>
            <person name="Foster-Nyarko E."/>
            <person name="Jarju S."/>
            <person name="Secka A."/>
            <person name="Antonio M."/>
            <person name="Oren A."/>
            <person name="Chaudhuri R.R."/>
            <person name="La Ragione R."/>
            <person name="Hildebrand F."/>
            <person name="Pallen M.J."/>
        </authorList>
    </citation>
    <scope>NUCLEOTIDE SEQUENCE</scope>
    <source>
        <strain evidence="1">ChiHjej9B8-13557</strain>
    </source>
</reference>
<evidence type="ECO:0000313" key="1">
    <source>
        <dbReference type="EMBL" id="HJB58679.1"/>
    </source>
</evidence>
<organism evidence="1 2">
    <name type="scientific">Candidatus Faecalibacterium faecipullorum</name>
    <dbReference type="NCBI Taxonomy" id="2838578"/>
    <lineage>
        <taxon>Bacteria</taxon>
        <taxon>Bacillati</taxon>
        <taxon>Bacillota</taxon>
        <taxon>Clostridia</taxon>
        <taxon>Eubacteriales</taxon>
        <taxon>Oscillospiraceae</taxon>
        <taxon>Faecalibacterium</taxon>
    </lineage>
</organism>
<sequence length="236" mass="26628">MPDAAATVRARLFAMQDKQYQTFQQKLLPTLPPGAVIGVRTPALRRLAKELAGGAKAEAFLAAAPHLYYEENNLHAFLLERLRDYGAALDGVEAFLPYIDNWATCDCCSPPVFARHTGELIAPVRRWIGSDRTYTVRYGLGMLMRYYLDDGTFSPAYLAWAGAVRSEEYYVRMMAAWFFATALAKQPEETWPWLAEPRLEPWVRAKAVQKALESRRIPPQQKDALRALRAGFAKGL</sequence>
<reference evidence="1" key="2">
    <citation type="submission" date="2021-04" db="EMBL/GenBank/DDBJ databases">
        <authorList>
            <person name="Gilroy R."/>
        </authorList>
    </citation>
    <scope>NUCLEOTIDE SEQUENCE</scope>
    <source>
        <strain evidence="1">ChiHjej9B8-13557</strain>
    </source>
</reference>